<keyword evidence="3" id="KW-1185">Reference proteome</keyword>
<evidence type="ECO:0008006" key="4">
    <source>
        <dbReference type="Google" id="ProtNLM"/>
    </source>
</evidence>
<evidence type="ECO:0000256" key="1">
    <source>
        <dbReference type="SAM" id="SignalP"/>
    </source>
</evidence>
<proteinExistence type="predicted"/>
<reference evidence="2" key="1">
    <citation type="submission" date="2013-03" db="EMBL/GenBank/DDBJ databases">
        <title>Genome Sequence of the Profundibacterium mesophilum strain KAUST100406-0324T from Red Sea, a novel genus in the family Rhodobacteraceae.</title>
        <authorList>
            <person name="Essack M."/>
            <person name="Alam I."/>
            <person name="Lafi F."/>
            <person name="Alawi W."/>
            <person name="Kamanu F."/>
            <person name="Al-Suwailem A."/>
            <person name="Lee O.O."/>
            <person name="Xu Y."/>
            <person name="Bajic V."/>
            <person name="Qian P.-Y."/>
            <person name="Archer J."/>
        </authorList>
    </citation>
    <scope>NUCLEOTIDE SEQUENCE</scope>
    <source>
        <strain evidence="2">KAUST100406-0324</strain>
    </source>
</reference>
<feature type="chain" id="PRO_5036675533" description="NADH dehydrogenase subunit E" evidence="1">
    <location>
        <begin position="21"/>
        <end position="133"/>
    </location>
</feature>
<comment type="caution">
    <text evidence="2">The sequence shown here is derived from an EMBL/GenBank/DDBJ whole genome shotgun (WGS) entry which is preliminary data.</text>
</comment>
<feature type="signal peptide" evidence="1">
    <location>
        <begin position="1"/>
        <end position="20"/>
    </location>
</feature>
<keyword evidence="1" id="KW-0732">Signal</keyword>
<name>A0A921TBU6_9RHOB</name>
<dbReference type="InterPro" id="IPR020349">
    <property type="entry name" value="Uncharacterised_14.7kDa"/>
</dbReference>
<evidence type="ECO:0000313" key="2">
    <source>
        <dbReference type="EMBL" id="KAF0674863.1"/>
    </source>
</evidence>
<sequence>MPRTVILAAMLGALAAPAFAKPPLHQNETVRSGFYAIGLADEVRKNCPSISPRMIRAWTYLKSLEGYARDAGYSRDEISALTDNKAEKEKLRAVIRDDLRGRGAVPGKPEGYCAVGREEIAADSAAGRLLKGD</sequence>
<organism evidence="2 3">
    <name type="scientific">Profundibacterium mesophilum KAUST100406-0324</name>
    <dbReference type="NCBI Taxonomy" id="1037889"/>
    <lineage>
        <taxon>Bacteria</taxon>
        <taxon>Pseudomonadati</taxon>
        <taxon>Pseudomonadota</taxon>
        <taxon>Alphaproteobacteria</taxon>
        <taxon>Rhodobacterales</taxon>
        <taxon>Roseobacteraceae</taxon>
        <taxon>Profundibacterium</taxon>
    </lineage>
</organism>
<gene>
    <name evidence="2" type="ORF">PMES_02939</name>
</gene>
<protein>
    <recommendedName>
        <fullName evidence="4">NADH dehydrogenase subunit E</fullName>
    </recommendedName>
</protein>
<dbReference type="AlphaFoldDB" id="A0A921TBU6"/>
<evidence type="ECO:0000313" key="3">
    <source>
        <dbReference type="Proteomes" id="UP000698242"/>
    </source>
</evidence>
<dbReference type="EMBL" id="APKE01000035">
    <property type="protein sequence ID" value="KAF0674863.1"/>
    <property type="molecule type" value="Genomic_DNA"/>
</dbReference>
<dbReference type="OrthoDB" id="7658992at2"/>
<dbReference type="Pfam" id="PF17267">
    <property type="entry name" value="DUF5333"/>
    <property type="match status" value="1"/>
</dbReference>
<dbReference type="RefSeq" id="WP_159966444.1">
    <property type="nucleotide sequence ID" value="NZ_APKE01000035.1"/>
</dbReference>
<dbReference type="Proteomes" id="UP000698242">
    <property type="component" value="Unassembled WGS sequence"/>
</dbReference>
<accession>A0A921TBU6</accession>